<dbReference type="OMA" id="THEPTCS"/>
<feature type="compositionally biased region" description="Polar residues" evidence="7">
    <location>
        <begin position="542"/>
        <end position="560"/>
    </location>
</feature>
<feature type="region of interest" description="Disordered" evidence="7">
    <location>
        <begin position="1068"/>
        <end position="1133"/>
    </location>
</feature>
<evidence type="ECO:0000256" key="7">
    <source>
        <dbReference type="SAM" id="MobiDB-lite"/>
    </source>
</evidence>
<keyword evidence="3 6" id="KW-0547">Nucleotide-binding</keyword>
<feature type="domain" description="Protein kinase" evidence="8">
    <location>
        <begin position="17"/>
        <end position="268"/>
    </location>
</feature>
<dbReference type="OrthoDB" id="193931at2759"/>
<keyword evidence="10" id="KW-1185">Reference proteome</keyword>
<dbReference type="SMART" id="SM00220">
    <property type="entry name" value="S_TKc"/>
    <property type="match status" value="1"/>
</dbReference>
<feature type="compositionally biased region" description="Basic and acidic residues" evidence="7">
    <location>
        <begin position="909"/>
        <end position="934"/>
    </location>
</feature>
<dbReference type="Proteomes" id="UP000008068">
    <property type="component" value="Unassembled WGS sequence"/>
</dbReference>
<proteinExistence type="predicted"/>
<sequence>MSGGEPCSPTKKEKHRFEITKKLGSGTYGKVSLAYDHKFDREVAVKLIKKSAIESKADLVRIRREIRIMSALNHPNIIQIYEVFENKDKIILVMEYSSGGELYDYVSRCGSLPEAEARRIFRQITSAVLYCHKHRVAHRDLKLENILLDQNNNAKIADFGLSNYFADKNLLTTFCGSPLYASPEIINGTPYKGPEVDCWSLGILLYTLVYGSMPFDGRDFNRMVRQIKRGAYFEPETPSTASMLIRNMLRVNPERRATIFDIASHWWLNLEENMPVIQELPENQIIDHTPLTEREETMIVQDLADEQDVFMEFGHLSSETRRKIEDFRRRRKEAEEFNDNSPVKPPKARKTDELTGKVVKEQPEEMRTAEKSLRGVREEKEKPKVVDPNDPLERLRQIENRLGQQKKDKEAAATARAEAVKAREEKKAKSPEQQPEDPKTARGTSKAADSRAPSFVPVQDRPETSEQERPRTRPHMTASAYRIETDSLNMLMNQVLEQMEKGPVNLNIIARIKAHPLYDTRPMVKELLESIIAAQPEPVQQKTSKVVEQQSQTFSRQNTLTRKKKEEPVPEEIPAVPSPPRKMKERPWHSVEVGFDPDEEAEHDRMQESIASNATEVTVQDTSFEDDSSDEDGRKKTPVVTTPKTPKLIVEGQEEGTSNAVEDESDEEDEDYSDAEMEELADEVDKKAPEDIKRVPTSENLEANPPPDPSSSPQFLDAFDRGLIKRQSKGKYQAKEILQTYPNNKLDARGIDVELRRKLRMEKVKADLLKQPKDGEKPRNSYVGSVPPRTPPPIVVKSDGEEIDDDDEEEEDEDEEEVEESDSGEGSDFENFKPKRPIIAAVRRDDGAVVPVIHQTTRPAVVSPNSQNPRYQVASPKTSTVIQATPEKVPVAGTSAKYLVTVAELKMKPTEKKETESQLKEQLKDSEINSERRVTKGAAPSSIISQESDAKDTYESASAYIRRKNRERRQRNRTIGTAEEALRALEKPSVDPYDDRAFSPVSSDPFYSHHSSGSAAPSALGYVRPRYHDDSYRNHRESDYRPMSPTSRYQPTLNSWANDRKFEVYKTRAERDAERNTYHSNPSTGASSYRPSSYYTSTSDRPVTGLRRPEESYTSSTAYGRYDGRSTTPSNDHYAISSALADNQASSMANRFRPTARRVASAMTDADRRNYHRSRSMDRNKVDYEYGSNLLGRLTTPDTHGAGDYSYVNYHDSSNGRSNVTMEKDGQPRSILKNKQSADVEPRVESSYETSSGVRSVASVGPHSRNIDSTTSALDNPKKKRSLLSFNRRKTSEVRMGSDGKLITNGYDDTPSSRDFKRPSSPIDRIKSLFRKSDTSGTTGHSDYYNSSRAYTSSNPTSTREPYVAQYRKYPGSTTRDTSSALNRYSYTPGLTDQRRHWYDDPNIY</sequence>
<feature type="region of interest" description="Disordered" evidence="7">
    <location>
        <begin position="1298"/>
        <end position="1362"/>
    </location>
</feature>
<organism evidence="10">
    <name type="scientific">Caenorhabditis brenneri</name>
    <name type="common">Nematode worm</name>
    <dbReference type="NCBI Taxonomy" id="135651"/>
    <lineage>
        <taxon>Eukaryota</taxon>
        <taxon>Metazoa</taxon>
        <taxon>Ecdysozoa</taxon>
        <taxon>Nematoda</taxon>
        <taxon>Chromadorea</taxon>
        <taxon>Rhabditida</taxon>
        <taxon>Rhabditina</taxon>
        <taxon>Rhabditomorpha</taxon>
        <taxon>Rhabditoidea</taxon>
        <taxon>Rhabditidae</taxon>
        <taxon>Peloderinae</taxon>
        <taxon>Caenorhabditis</taxon>
    </lineage>
</organism>
<dbReference type="SUPFAM" id="SSF56112">
    <property type="entry name" value="Protein kinase-like (PK-like)"/>
    <property type="match status" value="1"/>
</dbReference>
<evidence type="ECO:0000256" key="5">
    <source>
        <dbReference type="ARBA" id="ARBA00022840"/>
    </source>
</evidence>
<feature type="compositionally biased region" description="Acidic residues" evidence="7">
    <location>
        <begin position="801"/>
        <end position="828"/>
    </location>
</feature>
<evidence type="ECO:0000313" key="10">
    <source>
        <dbReference type="Proteomes" id="UP000008068"/>
    </source>
</evidence>
<feature type="compositionally biased region" description="Basic and acidic residues" evidence="7">
    <location>
        <begin position="1236"/>
        <end position="1246"/>
    </location>
</feature>
<dbReference type="InterPro" id="IPR011009">
    <property type="entry name" value="Kinase-like_dom_sf"/>
</dbReference>
<feature type="region of interest" description="Disordered" evidence="7">
    <location>
        <begin position="1029"/>
        <end position="1054"/>
    </location>
</feature>
<feature type="binding site" evidence="6">
    <location>
        <position position="50"/>
    </location>
    <ligand>
        <name>ATP</name>
        <dbReference type="ChEBI" id="CHEBI:30616"/>
    </ligand>
</feature>
<evidence type="ECO:0000313" key="9">
    <source>
        <dbReference type="EMBL" id="EGT47695.1"/>
    </source>
</evidence>
<feature type="region of interest" description="Disordered" evidence="7">
    <location>
        <begin position="860"/>
        <end position="879"/>
    </location>
</feature>
<feature type="compositionally biased region" description="Basic and acidic residues" evidence="7">
    <location>
        <begin position="1029"/>
        <end position="1040"/>
    </location>
</feature>
<feature type="compositionally biased region" description="Acidic residues" evidence="7">
    <location>
        <begin position="661"/>
        <end position="682"/>
    </location>
</feature>
<evidence type="ECO:0000256" key="6">
    <source>
        <dbReference type="PROSITE-ProRule" id="PRU10141"/>
    </source>
</evidence>
<keyword evidence="4" id="KW-0418">Kinase</keyword>
<feature type="compositionally biased region" description="Low complexity" evidence="7">
    <location>
        <begin position="1087"/>
        <end position="1102"/>
    </location>
</feature>
<dbReference type="GO" id="GO:0005737">
    <property type="term" value="C:cytoplasm"/>
    <property type="evidence" value="ECO:0007669"/>
    <property type="project" value="TreeGrafter"/>
</dbReference>
<protein>
    <submittedName>
        <fullName evidence="9">CBN-UNC-82 protein</fullName>
    </submittedName>
</protein>
<dbReference type="Pfam" id="PF00069">
    <property type="entry name" value="Pkinase"/>
    <property type="match status" value="1"/>
</dbReference>
<dbReference type="eggNOG" id="KOG0611">
    <property type="taxonomic scope" value="Eukaryota"/>
</dbReference>
<dbReference type="GO" id="GO:0005524">
    <property type="term" value="F:ATP binding"/>
    <property type="evidence" value="ECO:0007669"/>
    <property type="project" value="UniProtKB-UniRule"/>
</dbReference>
<dbReference type="PROSITE" id="PS00108">
    <property type="entry name" value="PROTEIN_KINASE_ST"/>
    <property type="match status" value="1"/>
</dbReference>
<feature type="compositionally biased region" description="Basic and acidic residues" evidence="7">
    <location>
        <begin position="1068"/>
        <end position="1077"/>
    </location>
</feature>
<feature type="compositionally biased region" description="Polar residues" evidence="7">
    <location>
        <begin position="1335"/>
        <end position="1360"/>
    </location>
</feature>
<dbReference type="InParanoid" id="G0P8D4"/>
<feature type="compositionally biased region" description="Basic and acidic residues" evidence="7">
    <location>
        <begin position="349"/>
        <end position="411"/>
    </location>
</feature>
<feature type="region of interest" description="Disordered" evidence="7">
    <location>
        <begin position="332"/>
        <end position="475"/>
    </location>
</feature>
<dbReference type="PANTHER" id="PTHR24346">
    <property type="entry name" value="MAP/MICROTUBULE AFFINITY-REGULATING KINASE"/>
    <property type="match status" value="1"/>
</dbReference>
<keyword evidence="1" id="KW-0723">Serine/threonine-protein kinase</keyword>
<feature type="compositionally biased region" description="Low complexity" evidence="7">
    <location>
        <begin position="638"/>
        <end position="647"/>
    </location>
</feature>
<dbReference type="FunFam" id="3.30.200.20:FF:000042">
    <property type="entry name" value="Aurora kinase A"/>
    <property type="match status" value="1"/>
</dbReference>
<accession>G0P8D4</accession>
<feature type="region of interest" description="Disordered" evidence="7">
    <location>
        <begin position="766"/>
        <end position="838"/>
    </location>
</feature>
<dbReference type="STRING" id="135651.G0P8D4"/>
<feature type="region of interest" description="Disordered" evidence="7">
    <location>
        <begin position="542"/>
        <end position="722"/>
    </location>
</feature>
<feature type="compositionally biased region" description="Basic and acidic residues" evidence="7">
    <location>
        <begin position="766"/>
        <end position="779"/>
    </location>
</feature>
<evidence type="ECO:0000256" key="4">
    <source>
        <dbReference type="ARBA" id="ARBA00022777"/>
    </source>
</evidence>
<dbReference type="HOGENOM" id="CLU_002494_0_0_1"/>
<name>G0P8D4_CAEBE</name>
<dbReference type="EMBL" id="GL380131">
    <property type="protein sequence ID" value="EGT47695.1"/>
    <property type="molecule type" value="Genomic_DNA"/>
</dbReference>
<dbReference type="FunFam" id="1.10.510.10:FF:000389">
    <property type="entry name" value="Uncharacterized protein, isoform E"/>
    <property type="match status" value="1"/>
</dbReference>
<feature type="compositionally biased region" description="Polar residues" evidence="7">
    <location>
        <begin position="1212"/>
        <end position="1221"/>
    </location>
</feature>
<dbReference type="InterPro" id="IPR017441">
    <property type="entry name" value="Protein_kinase_ATP_BS"/>
</dbReference>
<gene>
    <name evidence="9" type="primary">Cbn-unc-82</name>
    <name evidence="9" type="ORF">CAEBREN_10660</name>
</gene>
<dbReference type="GO" id="GO:0035556">
    <property type="term" value="P:intracellular signal transduction"/>
    <property type="evidence" value="ECO:0007669"/>
    <property type="project" value="TreeGrafter"/>
</dbReference>
<feature type="compositionally biased region" description="Basic and acidic residues" evidence="7">
    <location>
        <begin position="418"/>
        <end position="440"/>
    </location>
</feature>
<evidence type="ECO:0000259" key="8">
    <source>
        <dbReference type="PROSITE" id="PS50011"/>
    </source>
</evidence>
<evidence type="ECO:0000256" key="2">
    <source>
        <dbReference type="ARBA" id="ARBA00022679"/>
    </source>
</evidence>
<reference evidence="10" key="1">
    <citation type="submission" date="2011-07" db="EMBL/GenBank/DDBJ databases">
        <authorList>
            <consortium name="Caenorhabditis brenneri Sequencing and Analysis Consortium"/>
            <person name="Wilson R.K."/>
        </authorList>
    </citation>
    <scope>NUCLEOTIDE SEQUENCE [LARGE SCALE GENOMIC DNA]</scope>
    <source>
        <strain evidence="10">PB2801</strain>
    </source>
</reference>
<feature type="region of interest" description="Disordered" evidence="7">
    <location>
        <begin position="909"/>
        <end position="956"/>
    </location>
</feature>
<dbReference type="FunCoup" id="G0P8D4">
    <property type="interactions" value="63"/>
</dbReference>
<feature type="region of interest" description="Disordered" evidence="7">
    <location>
        <begin position="1212"/>
        <end position="1284"/>
    </location>
</feature>
<evidence type="ECO:0000256" key="3">
    <source>
        <dbReference type="ARBA" id="ARBA00022741"/>
    </source>
</evidence>
<feature type="compositionally biased region" description="Polar residues" evidence="7">
    <location>
        <begin position="1044"/>
        <end position="1054"/>
    </location>
</feature>
<feature type="compositionally biased region" description="Polar residues" evidence="7">
    <location>
        <begin position="609"/>
        <end position="622"/>
    </location>
</feature>
<keyword evidence="5 6" id="KW-0067">ATP-binding</keyword>
<dbReference type="CDD" id="cd14073">
    <property type="entry name" value="STKc_NUAK"/>
    <property type="match status" value="1"/>
</dbReference>
<dbReference type="GO" id="GO:0000226">
    <property type="term" value="P:microtubule cytoskeleton organization"/>
    <property type="evidence" value="ECO:0007669"/>
    <property type="project" value="TreeGrafter"/>
</dbReference>
<dbReference type="PROSITE" id="PS00107">
    <property type="entry name" value="PROTEIN_KINASE_ATP"/>
    <property type="match status" value="1"/>
</dbReference>
<dbReference type="Gene3D" id="1.10.510.10">
    <property type="entry name" value="Transferase(Phosphotransferase) domain 1"/>
    <property type="match status" value="1"/>
</dbReference>
<dbReference type="PANTHER" id="PTHR24346:SF93">
    <property type="entry name" value="NUAK FAMILY SNF1-LIKE KINASE 1"/>
    <property type="match status" value="1"/>
</dbReference>
<feature type="compositionally biased region" description="Basic and acidic residues" evidence="7">
    <location>
        <begin position="1311"/>
        <end position="1334"/>
    </location>
</feature>
<evidence type="ECO:0000256" key="1">
    <source>
        <dbReference type="ARBA" id="ARBA00022527"/>
    </source>
</evidence>
<feature type="compositionally biased region" description="Basic and acidic residues" evidence="7">
    <location>
        <begin position="460"/>
        <end position="471"/>
    </location>
</feature>
<dbReference type="InterPro" id="IPR008271">
    <property type="entry name" value="Ser/Thr_kinase_AS"/>
</dbReference>
<keyword evidence="2" id="KW-0808">Transferase</keyword>
<dbReference type="GO" id="GO:0050321">
    <property type="term" value="F:tau-protein kinase activity"/>
    <property type="evidence" value="ECO:0007669"/>
    <property type="project" value="TreeGrafter"/>
</dbReference>
<dbReference type="PROSITE" id="PS50011">
    <property type="entry name" value="PROTEIN_KINASE_DOM"/>
    <property type="match status" value="1"/>
</dbReference>
<dbReference type="InterPro" id="IPR000719">
    <property type="entry name" value="Prot_kinase_dom"/>
</dbReference>
<feature type="compositionally biased region" description="Basic and acidic residues" evidence="7">
    <location>
        <begin position="683"/>
        <end position="696"/>
    </location>
</feature>